<dbReference type="PANTHER" id="PTHR33835">
    <property type="entry name" value="YALI0C07656P"/>
    <property type="match status" value="1"/>
</dbReference>
<dbReference type="RefSeq" id="WP_063243987.1">
    <property type="nucleotide sequence ID" value="NZ_LUKF01000016.1"/>
</dbReference>
<name>A0A150WFM1_BDEBC</name>
<dbReference type="Gene3D" id="3.60.15.10">
    <property type="entry name" value="Ribonuclease Z/Hydroxyacylglutathione hydrolase-like"/>
    <property type="match status" value="1"/>
</dbReference>
<dbReference type="PANTHER" id="PTHR33835:SF1">
    <property type="entry name" value="METALLO-BETA-LACTAMASE DOMAIN-CONTAINING PROTEIN"/>
    <property type="match status" value="1"/>
</dbReference>
<evidence type="ECO:0000313" key="2">
    <source>
        <dbReference type="Proteomes" id="UP000075391"/>
    </source>
</evidence>
<dbReference type="AlphaFoldDB" id="A0A150WFM1"/>
<dbReference type="EMBL" id="LUKF01000016">
    <property type="protein sequence ID" value="KYG61839.1"/>
    <property type="molecule type" value="Genomic_DNA"/>
</dbReference>
<organism evidence="1 2">
    <name type="scientific">Bdellovibrio bacteriovorus</name>
    <dbReference type="NCBI Taxonomy" id="959"/>
    <lineage>
        <taxon>Bacteria</taxon>
        <taxon>Pseudomonadati</taxon>
        <taxon>Bdellovibrionota</taxon>
        <taxon>Bdellovibrionia</taxon>
        <taxon>Bdellovibrionales</taxon>
        <taxon>Pseudobdellovibrionaceae</taxon>
        <taxon>Bdellovibrio</taxon>
    </lineage>
</organism>
<dbReference type="Pfam" id="PF14234">
    <property type="entry name" value="DUF4336"/>
    <property type="match status" value="1"/>
</dbReference>
<dbReference type="OrthoDB" id="450111at2"/>
<protein>
    <recommendedName>
        <fullName evidence="3">DUF4336 domain-containing protein</fullName>
    </recommendedName>
</protein>
<evidence type="ECO:0008006" key="3">
    <source>
        <dbReference type="Google" id="ProtNLM"/>
    </source>
</evidence>
<dbReference type="SUPFAM" id="SSF56281">
    <property type="entry name" value="Metallo-hydrolase/oxidoreductase"/>
    <property type="match status" value="1"/>
</dbReference>
<dbReference type="InterPro" id="IPR036866">
    <property type="entry name" value="RibonucZ/Hydroxyglut_hydro"/>
</dbReference>
<dbReference type="InterPro" id="IPR025638">
    <property type="entry name" value="DUF4336"/>
</dbReference>
<dbReference type="Proteomes" id="UP000075391">
    <property type="component" value="Unassembled WGS sequence"/>
</dbReference>
<accession>A0A150WFM1</accession>
<evidence type="ECO:0000313" key="1">
    <source>
        <dbReference type="EMBL" id="KYG61839.1"/>
    </source>
</evidence>
<comment type="caution">
    <text evidence="1">The sequence shown here is derived from an EMBL/GenBank/DDBJ whole genome shotgun (WGS) entry which is preliminary data.</text>
</comment>
<gene>
    <name evidence="1" type="ORF">AZI85_06370</name>
</gene>
<sequence length="221" mass="25375">MADVWTKDQDLKFYGVKIGARMTAVRLDENVFVHSPIKLTDDLASDLQATGRVRWAVAPNKMHHLYIADFKKRFPEAAVFCAPELDKKRSDFKFDGVISNEQSFPWNPHLHHVFIEGAPFYNEVVFYHPKTKSLIVSDLATNFQHSDSAMTKFFLTLLGSYRHFGWTKTEKRLFIKDKTAFYRSLDKVLSFDFDRVILAHGEIVETGGKAMMTQVFGRSGS</sequence>
<reference evidence="1 2" key="1">
    <citation type="submission" date="2016-03" db="EMBL/GenBank/DDBJ databases">
        <authorList>
            <person name="Ploux O."/>
        </authorList>
    </citation>
    <scope>NUCLEOTIDE SEQUENCE [LARGE SCALE GENOMIC DNA]</scope>
    <source>
        <strain evidence="1 2">BER2</strain>
    </source>
</reference>
<proteinExistence type="predicted"/>